<proteinExistence type="predicted"/>
<name>A0ACC2UKF4_9FUNG</name>
<organism evidence="1 2">
    <name type="scientific">Entomophthora muscae</name>
    <dbReference type="NCBI Taxonomy" id="34485"/>
    <lineage>
        <taxon>Eukaryota</taxon>
        <taxon>Fungi</taxon>
        <taxon>Fungi incertae sedis</taxon>
        <taxon>Zoopagomycota</taxon>
        <taxon>Entomophthoromycotina</taxon>
        <taxon>Entomophthoromycetes</taxon>
        <taxon>Entomophthorales</taxon>
        <taxon>Entomophthoraceae</taxon>
        <taxon>Entomophthora</taxon>
    </lineage>
</organism>
<dbReference type="EMBL" id="QTSX02000273">
    <property type="protein sequence ID" value="KAJ9087379.1"/>
    <property type="molecule type" value="Genomic_DNA"/>
</dbReference>
<gene>
    <name evidence="1" type="primary">THUMPD1_1</name>
    <name evidence="1" type="ORF">DSO57_1033876</name>
</gene>
<reference evidence="1" key="1">
    <citation type="submission" date="2022-04" db="EMBL/GenBank/DDBJ databases">
        <title>Genome of the entomopathogenic fungus Entomophthora muscae.</title>
        <authorList>
            <person name="Elya C."/>
            <person name="Lovett B.R."/>
            <person name="Lee E."/>
            <person name="Macias A.M."/>
            <person name="Hajek A.E."/>
            <person name="De Bivort B.L."/>
            <person name="Kasson M.T."/>
            <person name="De Fine Licht H.H."/>
            <person name="Stajich J.E."/>
        </authorList>
    </citation>
    <scope>NUCLEOTIDE SEQUENCE</scope>
    <source>
        <strain evidence="1">Berkeley</strain>
    </source>
</reference>
<keyword evidence="2" id="KW-1185">Reference proteome</keyword>
<protein>
    <submittedName>
        <fullName evidence="1">THUMP domain-containing protein 1</fullName>
    </submittedName>
</protein>
<evidence type="ECO:0000313" key="1">
    <source>
        <dbReference type="EMBL" id="KAJ9087379.1"/>
    </source>
</evidence>
<sequence>MKRDSGASSSKTDNGKKQKTRYFCKAKDRYGIKTAFGVKPGMPGILVFCDRNKEKQSIRECNEMFNEVAKELHPELDCEPEIDSADDIETSIANEIESLKNNDDKKTHKFFFHQNSSSLCLFFDDQGSY</sequence>
<dbReference type="Proteomes" id="UP001165960">
    <property type="component" value="Unassembled WGS sequence"/>
</dbReference>
<evidence type="ECO:0000313" key="2">
    <source>
        <dbReference type="Proteomes" id="UP001165960"/>
    </source>
</evidence>
<accession>A0ACC2UKF4</accession>
<comment type="caution">
    <text evidence="1">The sequence shown here is derived from an EMBL/GenBank/DDBJ whole genome shotgun (WGS) entry which is preliminary data.</text>
</comment>